<reference evidence="1" key="1">
    <citation type="submission" date="2022-05" db="EMBL/GenBank/DDBJ databases">
        <title>Chromosome-level genome of Chaenocephalus aceratus.</title>
        <authorList>
            <person name="Park H."/>
        </authorList>
    </citation>
    <scope>NUCLEOTIDE SEQUENCE</scope>
    <source>
        <strain evidence="1">KU_202001</strain>
    </source>
</reference>
<gene>
    <name evidence="1" type="ORF">KUCAC02_028247</name>
</gene>
<organism evidence="1 2">
    <name type="scientific">Chaenocephalus aceratus</name>
    <name type="common">Blackfin icefish</name>
    <name type="synonym">Chaenichthys aceratus</name>
    <dbReference type="NCBI Taxonomy" id="36190"/>
    <lineage>
        <taxon>Eukaryota</taxon>
        <taxon>Metazoa</taxon>
        <taxon>Chordata</taxon>
        <taxon>Craniata</taxon>
        <taxon>Vertebrata</taxon>
        <taxon>Euteleostomi</taxon>
        <taxon>Actinopterygii</taxon>
        <taxon>Neopterygii</taxon>
        <taxon>Teleostei</taxon>
        <taxon>Neoteleostei</taxon>
        <taxon>Acanthomorphata</taxon>
        <taxon>Eupercaria</taxon>
        <taxon>Perciformes</taxon>
        <taxon>Notothenioidei</taxon>
        <taxon>Channichthyidae</taxon>
        <taxon>Chaenocephalus</taxon>
    </lineage>
</organism>
<proteinExistence type="predicted"/>
<sequence>MASFKPTKVQVYPKLGEKVTQDTLYWKNYKAPLHIKEFGAITNIDFSPVAPHNFAVTAFTRIHIYGPFSQEPVKSFTRFKDTAYCGRFRSDGQLLVAGCEDSVVRLFDVSGKVALRMFKGHTKAVHVADFISDRYQILTGSDDYTCRLWDLPNATELNTYQEHTDYIRCGVASKLNRDLFITGSYDHTLKLFDARVDKSVMTMDHGQPVESLLLYPSEGLLVSAGGRNVKVWDLLKGGQPLVCLKNHHKTVTSLCLSSSGQRLLSASLDRHVKVYNTTNYKVVHNFDYAASILSLALAPDDESIVVGMTNSILSVKHRKSLEDSKEISGQQRRRPLYRVFVKGKNPVPKQDDYLVSKPVKQHLAKYDKQLKKFNVTKALDTALETWTRHRKSWIEGGTLKNALAGRDEQALARLLNFLIGNVVDPRFAPVLVTAAEMILDIYRSVIGQSPVVDRQLLRLQELLEKEIDYQQDLLEVMGMLDTMFASSFPRMEVPCPGISRANGLAGGDGITSRPQIQAT</sequence>
<protein>
    <submittedName>
        <fullName evidence="1">Uncharacterized protein</fullName>
    </submittedName>
</protein>
<name>A0ACB9X2G1_CHAAC</name>
<dbReference type="EMBL" id="CM043793">
    <property type="protein sequence ID" value="KAI4820263.1"/>
    <property type="molecule type" value="Genomic_DNA"/>
</dbReference>
<keyword evidence="2" id="KW-1185">Reference proteome</keyword>
<dbReference type="Proteomes" id="UP001057452">
    <property type="component" value="Chromosome 9"/>
</dbReference>
<comment type="caution">
    <text evidence="1">The sequence shown here is derived from an EMBL/GenBank/DDBJ whole genome shotgun (WGS) entry which is preliminary data.</text>
</comment>
<evidence type="ECO:0000313" key="1">
    <source>
        <dbReference type="EMBL" id="KAI4820263.1"/>
    </source>
</evidence>
<accession>A0ACB9X2G1</accession>
<evidence type="ECO:0000313" key="2">
    <source>
        <dbReference type="Proteomes" id="UP001057452"/>
    </source>
</evidence>